<dbReference type="Pfam" id="PF25029">
    <property type="entry name" value="MOM1"/>
    <property type="match status" value="1"/>
</dbReference>
<protein>
    <recommendedName>
        <fullName evidence="7">PHD-type domain-containing protein</fullName>
    </recommendedName>
</protein>
<dbReference type="InterPro" id="IPR027417">
    <property type="entry name" value="P-loop_NTPase"/>
</dbReference>
<feature type="compositionally biased region" description="Low complexity" evidence="6">
    <location>
        <begin position="129"/>
        <end position="140"/>
    </location>
</feature>
<gene>
    <name evidence="8" type="ORF">EJB05_46617</name>
</gene>
<feature type="region of interest" description="Disordered" evidence="6">
    <location>
        <begin position="1923"/>
        <end position="2094"/>
    </location>
</feature>
<name>A0A5J9TNT6_9POAL</name>
<dbReference type="InterPro" id="IPR000330">
    <property type="entry name" value="SNF2_N"/>
</dbReference>
<dbReference type="Gramene" id="TVU12950">
    <property type="protein sequence ID" value="TVU12950"/>
    <property type="gene ID" value="EJB05_46617"/>
</dbReference>
<feature type="compositionally biased region" description="Polar residues" evidence="6">
    <location>
        <begin position="151"/>
        <end position="161"/>
    </location>
</feature>
<evidence type="ECO:0000259" key="7">
    <source>
        <dbReference type="PROSITE" id="PS50016"/>
    </source>
</evidence>
<evidence type="ECO:0000313" key="9">
    <source>
        <dbReference type="Proteomes" id="UP000324897"/>
    </source>
</evidence>
<feature type="region of interest" description="Disordered" evidence="6">
    <location>
        <begin position="122"/>
        <end position="258"/>
    </location>
</feature>
<feature type="compositionally biased region" description="Polar residues" evidence="6">
    <location>
        <begin position="2120"/>
        <end position="2136"/>
    </location>
</feature>
<feature type="compositionally biased region" description="Polar residues" evidence="6">
    <location>
        <begin position="1687"/>
        <end position="1699"/>
    </location>
</feature>
<dbReference type="Gene3D" id="6.10.250.1310">
    <property type="match status" value="1"/>
</dbReference>
<feature type="non-terminal residue" evidence="8">
    <location>
        <position position="1"/>
    </location>
</feature>
<dbReference type="Gene3D" id="3.40.50.10810">
    <property type="entry name" value="Tandem AAA-ATPase domain"/>
    <property type="match status" value="1"/>
</dbReference>
<keyword evidence="9" id="KW-1185">Reference proteome</keyword>
<reference evidence="8 9" key="1">
    <citation type="journal article" date="2019" name="Sci. Rep.">
        <title>A high-quality genome of Eragrostis curvula grass provides insights into Poaceae evolution and supports new strategies to enhance forage quality.</title>
        <authorList>
            <person name="Carballo J."/>
            <person name="Santos B.A.C.M."/>
            <person name="Zappacosta D."/>
            <person name="Garbus I."/>
            <person name="Selva J.P."/>
            <person name="Gallo C.A."/>
            <person name="Diaz A."/>
            <person name="Albertini E."/>
            <person name="Caccamo M."/>
            <person name="Echenique V."/>
        </authorList>
    </citation>
    <scope>NUCLEOTIDE SEQUENCE [LARGE SCALE GENOMIC DNA]</scope>
    <source>
        <strain evidence="9">cv. Victoria</strain>
        <tissue evidence="8">Leaf</tissue>
    </source>
</reference>
<feature type="compositionally biased region" description="Polar residues" evidence="6">
    <location>
        <begin position="1266"/>
        <end position="1277"/>
    </location>
</feature>
<dbReference type="InterPro" id="IPR001965">
    <property type="entry name" value="Znf_PHD"/>
</dbReference>
<evidence type="ECO:0000256" key="1">
    <source>
        <dbReference type="ARBA" id="ARBA00022723"/>
    </source>
</evidence>
<sequence length="2206" mass="241549">TCGCFVEGVLFVRPSFLPLLAAAQRKKEAAKPRQLLPSSHTTQFRRERDRGARGATEARAPPPPPLNPRGRKQGLLHSPALAAGARLPPIIHRFALHRRPWSGGLISINCSSGLVIMANTRSGGGGASRDGASDASASAAFSTPARRETRSSSAVTPTNLRRSTRETKGKKKSDLATTPAQRSTKATKDAAAAAAPPTPVPLPKNPQGDSTTPTRKSTRVKTATSPSSKQDSTSATAKRKNANDPQSAGSGSLSKKNKRLSSKSYIAFFKEHPTSSPVLASPHTEDGANASKVQVEENGADLVENASKVKVEENDADLVENASKVQAEENGADLVYEESDAHEEVSQEPSDVHDLEAPSSGLDENPEAILEGDKMKVGCHQADAISESHMPSEICSLNKAAEIIPVMEAGEQTAGVSNHNSLPESLNGPCSTAHHKDASKAIEDSDSIGTQEACTSMQTEAIQCDETDYDDPICVVCRSRNVSDILKSCDGKGCKRHYHLSCIDPPLEHVSPGIWYCVICTKRRIQFGVYSVCEGIDSLWDVKDGPNSSKQYFVKYKNLAHVHNQWVSESDVIDSTPQGRDLISKFCKRIHKEKTIRWKQEWAEPHRLLKKRSLMPQNEAEGFFKFLGDKFAYCNAEWLVKWKDLGYEHATWELETSSFLCTPEAEELKRSYESRCREAARRASVRGEIDKVKDGIFQKLQRLPDGCPAGLDDNHLNSINRLREFWHNSRGAIFIDDQERVIRTIPFVMSILPDVCRPLLIVSTSASLSVWEAKFNRLAASINVVVYNGEKDVRKSIQDLEFYDSGSMMLQVLLSHPDAILEDIEAMEKISWEAVIVDDCQSSRVSKCLGQLKRLPTYFRMVLLTSPLKESIPEYINLLSFLNPEENDVGSVSNGDSGDTAGTLAALKAKLACCIAFERKADSSMFSEYWVPAHLTQVQLEMYCYTLLSNSPALRSHSKTDNVGALRNILISLRKCCDHPYLVDQSLQSSLTKGHLLTEILDIGVHSSGKLLLLDKMLQKLRIEGLRVLILCQSAGGSGNPMGDILDDFINQRFGYEAYERVERVEEKALILAKHDQILDSNIQNISPSLSHCLLSWGASFLFNRLDKFQNHNYSSNGSDGDKLFMDNVELEVSTKLSTKVDVSTENDNSVISQAHLHGSFYSSDIVVIGEREGISSPDGDLPKFWAYWLNLLDGRSPQWQHISEPAQRSRRKLQNMDEPLANIEEQLKVPVEETDIARMKRRKLGEIMDSSPKVAPGGNKDTLLSEDNTPSSSYQTSVDDTWQELETNNLHGAQRGLHIQLKPELLKLCQLLELPETVKSLCEELLEYILKNHQVSPEPKGLLHAFNIALCWRAASLLKHKVNRSESLALAVKNLNYDCSERVVLFVYEKLRILKKKFARKAGEMVSGEKDLSDTGTRVGQHLSKDELLSRVMDKRIKLVDKVFSLRGKSIQDKHVKEAALLDTHRQREVAKLREACNIVVKHVRESQSHIDQEDMVGKIKLIVEWFTMLLYAFLKHMRCQCTKLDMQQSAALTKESQLKEQYLQAAKSGQLDRAFDQHIPLPDSDFVVEEFSHFREEVGGCHVHAASLTPQSLGGDSAMEITLVRSVNASEVTSTEEVRNGSVIQKSTSEAVSLTVNRIHDVSDGIDSQGDASLAVRNPIIDDSANQESLGGDHGSTEHVEEESTIVSPLQSGTSQPLGDAGMEVNAENSETVVPHLNTPASSTPSSQAVLPTSREIETQTNLVTQSAQQSLASLAPSQLSPGEPEREGSSGVASAQPLQSERAQSIPVSSSPLVIAQPDQSQPSPETDAAPNSAEPAQLFPVASMMFNHPPVHDEPLKNEMHKLRLHMDTLNKMHELKKSELRRECEQELEKIKQKYDLLIEEHDSTHILQKKTLDDIYEKVLRNQSLAEDFRAKFISPSAAQARAHSPQARQAPQQASTRHSAAGSSASPVAPSSACRPPVPRHRVQPPQVDRPSLSQVSRSPSLSSQVGQPALSVPGNLVRATSAPVSHMPTPRGGQGELAPRAPAPHLQIRPPRSHSMPPGNRQQLPRLETTSSRTQLSPVAQGTSLLSSSQPALVANPSTSDSQQPTLAMSNLPATLSPLGLHPVTPAAPSVASGSSLTAQHAPSTQNAALQATAPAGLSMMPCTSSATSGAGRRVGPSTAAGMQATDSVSESLDAWITTSVGLNSDVDVVCLSDDDSN</sequence>
<dbReference type="SUPFAM" id="SSF54160">
    <property type="entry name" value="Chromo domain-like"/>
    <property type="match status" value="2"/>
</dbReference>
<keyword evidence="1" id="KW-0479">Metal-binding</keyword>
<keyword evidence="3" id="KW-0862">Zinc</keyword>
<feature type="compositionally biased region" description="Low complexity" evidence="6">
    <location>
        <begin position="1971"/>
        <end position="1993"/>
    </location>
</feature>
<dbReference type="InterPro" id="IPR039322">
    <property type="entry name" value="MOM1"/>
</dbReference>
<keyword evidence="5" id="KW-0175">Coiled coil</keyword>
<feature type="compositionally biased region" description="Low complexity" evidence="6">
    <location>
        <begin position="1923"/>
        <end position="1962"/>
    </location>
</feature>
<proteinExistence type="predicted"/>
<dbReference type="PROSITE" id="PS50016">
    <property type="entry name" value="ZF_PHD_2"/>
    <property type="match status" value="1"/>
</dbReference>
<comment type="caution">
    <text evidence="8">The sequence shown here is derived from an EMBL/GenBank/DDBJ whole genome shotgun (WGS) entry which is preliminary data.</text>
</comment>
<dbReference type="GO" id="GO:0008270">
    <property type="term" value="F:zinc ion binding"/>
    <property type="evidence" value="ECO:0007669"/>
    <property type="project" value="UniProtKB-KW"/>
</dbReference>
<evidence type="ECO:0000256" key="3">
    <source>
        <dbReference type="ARBA" id="ARBA00022833"/>
    </source>
</evidence>
<feature type="region of interest" description="Disordered" evidence="6">
    <location>
        <begin position="1248"/>
        <end position="1277"/>
    </location>
</feature>
<feature type="region of interest" description="Disordered" evidence="6">
    <location>
        <begin position="338"/>
        <end position="360"/>
    </location>
</feature>
<dbReference type="SMART" id="SM00298">
    <property type="entry name" value="CHROMO"/>
    <property type="match status" value="2"/>
</dbReference>
<dbReference type="SUPFAM" id="SSF52540">
    <property type="entry name" value="P-loop containing nucleoside triphosphate hydrolases"/>
    <property type="match status" value="2"/>
</dbReference>
<feature type="region of interest" description="Disordered" evidence="6">
    <location>
        <begin position="2151"/>
        <end position="2174"/>
    </location>
</feature>
<dbReference type="SMART" id="SM00249">
    <property type="entry name" value="PHD"/>
    <property type="match status" value="1"/>
</dbReference>
<evidence type="ECO:0000256" key="6">
    <source>
        <dbReference type="SAM" id="MobiDB-lite"/>
    </source>
</evidence>
<dbReference type="InterPro" id="IPR000953">
    <property type="entry name" value="Chromo/chromo_shadow_dom"/>
</dbReference>
<dbReference type="InterPro" id="IPR056882">
    <property type="entry name" value="MOM1_dom"/>
</dbReference>
<dbReference type="Gene3D" id="3.30.40.10">
    <property type="entry name" value="Zinc/RING finger domain, C3HC4 (zinc finger)"/>
    <property type="match status" value="1"/>
</dbReference>
<organism evidence="8 9">
    <name type="scientific">Eragrostis curvula</name>
    <name type="common">weeping love grass</name>
    <dbReference type="NCBI Taxonomy" id="38414"/>
    <lineage>
        <taxon>Eukaryota</taxon>
        <taxon>Viridiplantae</taxon>
        <taxon>Streptophyta</taxon>
        <taxon>Embryophyta</taxon>
        <taxon>Tracheophyta</taxon>
        <taxon>Spermatophyta</taxon>
        <taxon>Magnoliopsida</taxon>
        <taxon>Liliopsida</taxon>
        <taxon>Poales</taxon>
        <taxon>Poaceae</taxon>
        <taxon>PACMAD clade</taxon>
        <taxon>Chloridoideae</taxon>
        <taxon>Eragrostideae</taxon>
        <taxon>Eragrostidinae</taxon>
        <taxon>Eragrostis</taxon>
    </lineage>
</organism>
<evidence type="ECO:0000256" key="5">
    <source>
        <dbReference type="SAM" id="Coils"/>
    </source>
</evidence>
<evidence type="ECO:0000313" key="8">
    <source>
        <dbReference type="EMBL" id="TVU12950.1"/>
    </source>
</evidence>
<dbReference type="InterPro" id="IPR011011">
    <property type="entry name" value="Znf_FYVE_PHD"/>
</dbReference>
<dbReference type="InterPro" id="IPR016197">
    <property type="entry name" value="Chromo-like_dom_sf"/>
</dbReference>
<feature type="region of interest" description="Disordered" evidence="6">
    <location>
        <begin position="28"/>
        <end position="74"/>
    </location>
</feature>
<feature type="domain" description="PHD-type" evidence="7">
    <location>
        <begin position="471"/>
        <end position="523"/>
    </location>
</feature>
<dbReference type="GO" id="GO:0031507">
    <property type="term" value="P:heterochromatin formation"/>
    <property type="evidence" value="ECO:0007669"/>
    <property type="project" value="InterPro"/>
</dbReference>
<feature type="region of interest" description="Disordered" evidence="6">
    <location>
        <begin position="1746"/>
        <end position="1791"/>
    </location>
</feature>
<feature type="compositionally biased region" description="Basic and acidic residues" evidence="6">
    <location>
        <begin position="342"/>
        <end position="356"/>
    </location>
</feature>
<dbReference type="PANTHER" id="PTHR35116:SF2">
    <property type="entry name" value="ATP-DEPENDENT HELICASE FAMILY PROTEIN-RELATED"/>
    <property type="match status" value="1"/>
</dbReference>
<dbReference type="InterPro" id="IPR019787">
    <property type="entry name" value="Znf_PHD-finger"/>
</dbReference>
<evidence type="ECO:0000256" key="2">
    <source>
        <dbReference type="ARBA" id="ARBA00022771"/>
    </source>
</evidence>
<feature type="coiled-coil region" evidence="5">
    <location>
        <begin position="1855"/>
        <end position="1886"/>
    </location>
</feature>
<dbReference type="InterPro" id="IPR013083">
    <property type="entry name" value="Znf_RING/FYVE/PHD"/>
</dbReference>
<dbReference type="OrthoDB" id="885191at2759"/>
<dbReference type="Proteomes" id="UP000324897">
    <property type="component" value="Chromosome 3"/>
</dbReference>
<feature type="compositionally biased region" description="Polar residues" evidence="6">
    <location>
        <begin position="1774"/>
        <end position="1791"/>
    </location>
</feature>
<dbReference type="PANTHER" id="PTHR35116">
    <property type="entry name" value="HELICASE PROTEIN MOM1"/>
    <property type="match status" value="1"/>
</dbReference>
<feature type="compositionally biased region" description="Polar residues" evidence="6">
    <location>
        <begin position="2048"/>
        <end position="2094"/>
    </location>
</feature>
<dbReference type="SUPFAM" id="SSF57903">
    <property type="entry name" value="FYVE/PHD zinc finger"/>
    <property type="match status" value="1"/>
</dbReference>
<feature type="compositionally biased region" description="Polar residues" evidence="6">
    <location>
        <begin position="207"/>
        <end position="236"/>
    </location>
</feature>
<dbReference type="Gene3D" id="3.40.50.300">
    <property type="entry name" value="P-loop containing nucleotide triphosphate hydrolases"/>
    <property type="match status" value="1"/>
</dbReference>
<keyword evidence="2 4" id="KW-0863">Zinc-finger</keyword>
<accession>A0A5J9TNT6</accession>
<evidence type="ECO:0000256" key="4">
    <source>
        <dbReference type="PROSITE-ProRule" id="PRU00146"/>
    </source>
</evidence>
<dbReference type="GO" id="GO:0005524">
    <property type="term" value="F:ATP binding"/>
    <property type="evidence" value="ECO:0007669"/>
    <property type="project" value="InterPro"/>
</dbReference>
<feature type="region of interest" description="Disordered" evidence="6">
    <location>
        <begin position="2115"/>
        <end position="2136"/>
    </location>
</feature>
<dbReference type="Gene3D" id="2.40.50.40">
    <property type="match status" value="2"/>
</dbReference>
<feature type="compositionally biased region" description="Low complexity" evidence="6">
    <location>
        <begin position="1748"/>
        <end position="1764"/>
    </location>
</feature>
<dbReference type="Pfam" id="PF00176">
    <property type="entry name" value="SNF2-rel_dom"/>
    <property type="match status" value="1"/>
</dbReference>
<dbReference type="InterPro" id="IPR038718">
    <property type="entry name" value="SNF2-like_sf"/>
</dbReference>
<dbReference type="EMBL" id="RWGY01000039">
    <property type="protein sequence ID" value="TVU12950.1"/>
    <property type="molecule type" value="Genomic_DNA"/>
</dbReference>
<feature type="region of interest" description="Disordered" evidence="6">
    <location>
        <begin position="1664"/>
        <end position="1704"/>
    </location>
</feature>